<gene>
    <name evidence="1" type="ORF">ALP24_05679</name>
</gene>
<dbReference type="Proteomes" id="UP000274315">
    <property type="component" value="Unassembled WGS sequence"/>
</dbReference>
<dbReference type="AlphaFoldDB" id="A0A3M5X0N5"/>
<reference evidence="1 2" key="1">
    <citation type="submission" date="2018-08" db="EMBL/GenBank/DDBJ databases">
        <title>Recombination of ecologically and evolutionarily significant loci maintains genetic cohesion in the Pseudomonas syringae species complex.</title>
        <authorList>
            <person name="Dillon M."/>
            <person name="Thakur S."/>
            <person name="Almeida R.N.D."/>
            <person name="Weir B.S."/>
            <person name="Guttman D.S."/>
        </authorList>
    </citation>
    <scope>NUCLEOTIDE SEQUENCE [LARGE SCALE GENOMIC DNA]</scope>
    <source>
        <strain evidence="1 2">ICMP 11935</strain>
    </source>
</reference>
<evidence type="ECO:0000313" key="2">
    <source>
        <dbReference type="Proteomes" id="UP000274315"/>
    </source>
</evidence>
<protein>
    <submittedName>
        <fullName evidence="1">Uncharacterized protein</fullName>
    </submittedName>
</protein>
<sequence length="739" mass="81943">MHAEVLELGFDGAGTLGVCAVVEETADRLGLFLRQCLTHVQPVGTDDGLQRTEPIRQFLRSTRPYRRNVQFVDQPFECGAGRKLGAQLALVLQLQTAFTEQRIDDATVVLVLEEAVNLVSDFQADIGQVGQDFRQSLFDTLQRRQRTRQDLGRLFTHIGNAQGIDEARQGWLSAVGDGLEQLVAGDFSEAFQVDDLFVFQLVQIGRRADKFLIDQLLDGLVTQPFDVHGATRDVMDDRLLELRTAGQTPDTAIHRALGDGFLAFAAFDQLRALDVRAAHRAGLWNLHCPGILGAALGNDLHHLWNHVTGTPDDHRVADHQAEPRHFVHVMQRGVGDHDACHLDRLEPRDRRHCTGTAHLKLDIQQFGELFHGGEFMGNRPAWLTGAEAQFALRCQVVDLEHHTVDLVSQRQASLTDIAVIGQALLDAIRQFQLATDRHAPFFQRFKHADVSVGDFRRRLAQTIATELQRPVGRDLGIQLTQTARCCVARVGEGLAADFQLTGVEALETGLGHEHFTAHFQHIRPALALQLERDVTHCAHVDTDVFAGGSVAACRAPHQSAVAIQQADCQTVQLGFAAVLHLAAFAKQVAGRQVQPLGHPPVELKHVVFFERVAQAEHRHFVTHLGERRQGSASDPLRRRIRGDQMGVFRLQGLELVKQAVVLDIRNARFIQNVVAVVVLIQLCTQFQDSGFDGLHTVFSQKAKKHSRGCLICWLCSVQVRPRQGVPQHAHDRGPAQGLA</sequence>
<dbReference type="EMBL" id="RBUF01000214">
    <property type="protein sequence ID" value="RMU75564.1"/>
    <property type="molecule type" value="Genomic_DNA"/>
</dbReference>
<accession>A0A3M5X0N5</accession>
<name>A0A3M5X0N5_PSEAP</name>
<evidence type="ECO:0000313" key="1">
    <source>
        <dbReference type="EMBL" id="RMU75564.1"/>
    </source>
</evidence>
<proteinExistence type="predicted"/>
<organism evidence="1 2">
    <name type="scientific">Pseudomonas syringae pv. aptata</name>
    <dbReference type="NCBI Taxonomy" id="83167"/>
    <lineage>
        <taxon>Bacteria</taxon>
        <taxon>Pseudomonadati</taxon>
        <taxon>Pseudomonadota</taxon>
        <taxon>Gammaproteobacteria</taxon>
        <taxon>Pseudomonadales</taxon>
        <taxon>Pseudomonadaceae</taxon>
        <taxon>Pseudomonas</taxon>
        <taxon>Pseudomonas syringae</taxon>
    </lineage>
</organism>
<comment type="caution">
    <text evidence="1">The sequence shown here is derived from an EMBL/GenBank/DDBJ whole genome shotgun (WGS) entry which is preliminary data.</text>
</comment>